<evidence type="ECO:0000313" key="4">
    <source>
        <dbReference type="Proteomes" id="UP000694522"/>
    </source>
</evidence>
<dbReference type="Pfam" id="PF22855">
    <property type="entry name" value="DNM3A_N"/>
    <property type="match status" value="1"/>
</dbReference>
<dbReference type="InterPro" id="IPR054724">
    <property type="entry name" value="DNM3A_N"/>
</dbReference>
<organism evidence="3 4">
    <name type="scientific">Amazona collaria</name>
    <name type="common">yellow-billed parrot</name>
    <dbReference type="NCBI Taxonomy" id="241587"/>
    <lineage>
        <taxon>Eukaryota</taxon>
        <taxon>Metazoa</taxon>
        <taxon>Chordata</taxon>
        <taxon>Craniata</taxon>
        <taxon>Vertebrata</taxon>
        <taxon>Euteleostomi</taxon>
        <taxon>Archelosauria</taxon>
        <taxon>Archosauria</taxon>
        <taxon>Dinosauria</taxon>
        <taxon>Saurischia</taxon>
        <taxon>Theropoda</taxon>
        <taxon>Coelurosauria</taxon>
        <taxon>Aves</taxon>
        <taxon>Neognathae</taxon>
        <taxon>Neoaves</taxon>
        <taxon>Telluraves</taxon>
        <taxon>Australaves</taxon>
        <taxon>Psittaciformes</taxon>
        <taxon>Psittacidae</taxon>
        <taxon>Amazona</taxon>
    </lineage>
</organism>
<protein>
    <recommendedName>
        <fullName evidence="2">DNA (cytosine-5)-methyltransferase N-terminal domain-containing protein</fullName>
    </recommendedName>
</protein>
<sequence length="124" mass="12915">MADSSPAEPLPNGDVEGDSAQWKGAEESSTSPKGGRPEEDETESLPDGETGRALENGRCTPKEGLDAPADEGELAPSDPQKKRGRRKLLEATEKSKTLALRVPRYGAVALPAVPLTPAAPSGDP</sequence>
<evidence type="ECO:0000313" key="3">
    <source>
        <dbReference type="Ensembl" id="ENSACOP00000005453.1"/>
    </source>
</evidence>
<evidence type="ECO:0000259" key="2">
    <source>
        <dbReference type="Pfam" id="PF22855"/>
    </source>
</evidence>
<accession>A0A8B9F6C2</accession>
<reference evidence="3" key="1">
    <citation type="submission" date="2025-08" db="UniProtKB">
        <authorList>
            <consortium name="Ensembl"/>
        </authorList>
    </citation>
    <scope>IDENTIFICATION</scope>
</reference>
<proteinExistence type="predicted"/>
<keyword evidence="4" id="KW-1185">Reference proteome</keyword>
<feature type="domain" description="DNA (cytosine-5)-methyltransferase N-terminal" evidence="2">
    <location>
        <begin position="2"/>
        <end position="73"/>
    </location>
</feature>
<reference evidence="3" key="2">
    <citation type="submission" date="2025-09" db="UniProtKB">
        <authorList>
            <consortium name="Ensembl"/>
        </authorList>
    </citation>
    <scope>IDENTIFICATION</scope>
</reference>
<dbReference type="Proteomes" id="UP000694522">
    <property type="component" value="Unplaced"/>
</dbReference>
<evidence type="ECO:0000256" key="1">
    <source>
        <dbReference type="SAM" id="MobiDB-lite"/>
    </source>
</evidence>
<dbReference type="AlphaFoldDB" id="A0A8B9F6C2"/>
<dbReference type="Ensembl" id="ENSACOT00000005657.1">
    <property type="protein sequence ID" value="ENSACOP00000005453.1"/>
    <property type="gene ID" value="ENSACOG00000003861.1"/>
</dbReference>
<name>A0A8B9F6C2_9PSIT</name>
<feature type="region of interest" description="Disordered" evidence="1">
    <location>
        <begin position="1"/>
        <end position="95"/>
    </location>
</feature>